<dbReference type="GO" id="GO:0016787">
    <property type="term" value="F:hydrolase activity"/>
    <property type="evidence" value="ECO:0007669"/>
    <property type="project" value="InterPro"/>
</dbReference>
<proteinExistence type="predicted"/>
<dbReference type="EMBL" id="QVNQ01000001">
    <property type="protein sequence ID" value="RFS87571.1"/>
    <property type="molecule type" value="Genomic_DNA"/>
</dbReference>
<dbReference type="Pfam" id="PF00731">
    <property type="entry name" value="AIRC"/>
    <property type="match status" value="1"/>
</dbReference>
<evidence type="ECO:0000313" key="3">
    <source>
        <dbReference type="Proteomes" id="UP000262882"/>
    </source>
</evidence>
<dbReference type="Proteomes" id="UP000262882">
    <property type="component" value="Unassembled WGS sequence"/>
</dbReference>
<name>A0A372GQ94_9ACTN</name>
<gene>
    <name evidence="2" type="primary">larB</name>
    <name evidence="2" type="ORF">D0T12_02800</name>
</gene>
<organism evidence="2 3">
    <name type="scientific">Actinomadura spongiicola</name>
    <dbReference type="NCBI Taxonomy" id="2303421"/>
    <lineage>
        <taxon>Bacteria</taxon>
        <taxon>Bacillati</taxon>
        <taxon>Actinomycetota</taxon>
        <taxon>Actinomycetes</taxon>
        <taxon>Streptosporangiales</taxon>
        <taxon>Thermomonosporaceae</taxon>
        <taxon>Actinomadura</taxon>
    </lineage>
</organism>
<reference evidence="2 3" key="1">
    <citation type="submission" date="2018-08" db="EMBL/GenBank/DDBJ databases">
        <title>Actinomadura spongicola sp. nov., isolated from marine sponge Leucetta chagosensis.</title>
        <authorList>
            <person name="Li L."/>
            <person name="Lin H.W."/>
        </authorList>
    </citation>
    <scope>NUCLEOTIDE SEQUENCE [LARGE SCALE GENOMIC DNA]</scope>
    <source>
        <strain evidence="2 3">LHW52907</strain>
    </source>
</reference>
<evidence type="ECO:0000259" key="1">
    <source>
        <dbReference type="SMART" id="SM01001"/>
    </source>
</evidence>
<dbReference type="PANTHER" id="PTHR43064">
    <property type="entry name" value="PHOSPHORIBOSYLAMINOIMIDAZOLE CARBOXYLASE-RELATED"/>
    <property type="match status" value="1"/>
</dbReference>
<keyword evidence="3" id="KW-1185">Reference proteome</keyword>
<dbReference type="InterPro" id="IPR039476">
    <property type="entry name" value="P2CMN_synthase_LarB"/>
</dbReference>
<evidence type="ECO:0000313" key="2">
    <source>
        <dbReference type="EMBL" id="RFS87571.1"/>
    </source>
</evidence>
<dbReference type="NCBIfam" id="NF033503">
    <property type="entry name" value="LarB"/>
    <property type="match status" value="1"/>
</dbReference>
<dbReference type="OrthoDB" id="9782511at2"/>
<accession>A0A372GQ94</accession>
<dbReference type="Gene3D" id="3.40.50.1970">
    <property type="match status" value="1"/>
</dbReference>
<dbReference type="SUPFAM" id="SSF52255">
    <property type="entry name" value="N5-CAIR mutase (phosphoribosylaminoimidazole carboxylase, PurE)"/>
    <property type="match status" value="1"/>
</dbReference>
<dbReference type="InterPro" id="IPR000031">
    <property type="entry name" value="PurE_dom"/>
</dbReference>
<feature type="domain" description="PurE" evidence="1">
    <location>
        <begin position="85"/>
        <end position="213"/>
    </location>
</feature>
<sequence length="213" mass="21660">MRRPPDQRGWRVNRPIVAVAEAAGLDADQVRGRVKELLARDAEVAFLRRASAEQFEAAREAAPDAVHHPRSGLVVLTRPRPALSAPVAVVSAGTADLPVAEEALAGSAAFGLDAALIADVGVAGLHRLLAVRERLDEARLLIVAAGMDGALPSVVARVTSRPVVAVPTSVGYGSSSGGLAALSALLASGAPGLVVTGIDDGLGAAVLARRMLA</sequence>
<dbReference type="PANTHER" id="PTHR43064:SF1">
    <property type="entry name" value="SLL1489 PROTEIN"/>
    <property type="match status" value="1"/>
</dbReference>
<dbReference type="GO" id="GO:0006189">
    <property type="term" value="P:'de novo' IMP biosynthetic process"/>
    <property type="evidence" value="ECO:0007669"/>
    <property type="project" value="InterPro"/>
</dbReference>
<dbReference type="SMART" id="SM01001">
    <property type="entry name" value="AIRC"/>
    <property type="match status" value="1"/>
</dbReference>
<comment type="caution">
    <text evidence="2">The sequence shown here is derived from an EMBL/GenBank/DDBJ whole genome shotgun (WGS) entry which is preliminary data.</text>
</comment>
<protein>
    <submittedName>
        <fullName evidence="2">Nickel pincer cofactor biosynthesis protein LarB</fullName>
    </submittedName>
</protein>
<dbReference type="AlphaFoldDB" id="A0A372GQ94"/>